<keyword evidence="3" id="KW-1185">Reference proteome</keyword>
<evidence type="ECO:0008006" key="4">
    <source>
        <dbReference type="Google" id="ProtNLM"/>
    </source>
</evidence>
<evidence type="ECO:0000313" key="2">
    <source>
        <dbReference type="EMBL" id="EAR60821.1"/>
    </source>
</evidence>
<dbReference type="AlphaFoldDB" id="A0A7U8GRZ0"/>
<dbReference type="Gene3D" id="3.40.1260.10">
    <property type="entry name" value="DsrEFH-like"/>
    <property type="match status" value="1"/>
</dbReference>
<dbReference type="RefSeq" id="WP_007020921.1">
    <property type="nucleotide sequence ID" value="NZ_CH724125.1"/>
</dbReference>
<sequence>MAHSLKRILLLPFLLLTFLSGSVIADEYQEQKVVYHINYEEPKRISATFANMANHINQLGEGRVTIKAVVHGPAIKYFLEASEDEAKQTAIDSLRLNDVQFIICGNSLDGFKITHEDLYEVEAEDVVQAGLPEIIHLQQQGYFYVRP</sequence>
<dbReference type="EMBL" id="AAOW01000013">
    <property type="protein sequence ID" value="EAR60821.1"/>
    <property type="molecule type" value="Genomic_DNA"/>
</dbReference>
<evidence type="ECO:0000256" key="1">
    <source>
        <dbReference type="SAM" id="SignalP"/>
    </source>
</evidence>
<reference evidence="2 3" key="1">
    <citation type="submission" date="2006-02" db="EMBL/GenBank/DDBJ databases">
        <authorList>
            <person name="Pinhassi J."/>
            <person name="Pedros-Alio C."/>
            <person name="Ferriera S."/>
            <person name="Johnson J."/>
            <person name="Kravitz S."/>
            <person name="Halpern A."/>
            <person name="Remington K."/>
            <person name="Beeson K."/>
            <person name="Tran B."/>
            <person name="Rogers Y.-H."/>
            <person name="Friedman R."/>
            <person name="Venter J.C."/>
        </authorList>
    </citation>
    <scope>NUCLEOTIDE SEQUENCE [LARGE SCALE GENOMIC DNA]</scope>
    <source>
        <strain evidence="2 3">MED92</strain>
    </source>
</reference>
<accession>A0A7U8GRZ0</accession>
<evidence type="ECO:0000313" key="3">
    <source>
        <dbReference type="Proteomes" id="UP000002171"/>
    </source>
</evidence>
<dbReference type="InterPro" id="IPR003787">
    <property type="entry name" value="Sulphur_relay_DsrE/F-like"/>
</dbReference>
<dbReference type="SUPFAM" id="SSF75169">
    <property type="entry name" value="DsrEFH-like"/>
    <property type="match status" value="1"/>
</dbReference>
<gene>
    <name evidence="2" type="ORF">MED92_16280</name>
</gene>
<dbReference type="OrthoDB" id="14053at2"/>
<dbReference type="Proteomes" id="UP000002171">
    <property type="component" value="Unassembled WGS sequence"/>
</dbReference>
<feature type="chain" id="PRO_5031432259" description="Sulfur reduction protein DsrE" evidence="1">
    <location>
        <begin position="26"/>
        <end position="147"/>
    </location>
</feature>
<dbReference type="PANTHER" id="PTHR37691:SF1">
    <property type="entry name" value="BLR3518 PROTEIN"/>
    <property type="match status" value="1"/>
</dbReference>
<comment type="caution">
    <text evidence="2">The sequence shown here is derived from an EMBL/GenBank/DDBJ whole genome shotgun (WGS) entry which is preliminary data.</text>
</comment>
<proteinExistence type="predicted"/>
<feature type="signal peptide" evidence="1">
    <location>
        <begin position="1"/>
        <end position="25"/>
    </location>
</feature>
<keyword evidence="1" id="KW-0732">Signal</keyword>
<dbReference type="Pfam" id="PF02635">
    <property type="entry name" value="DsrE"/>
    <property type="match status" value="1"/>
</dbReference>
<dbReference type="InterPro" id="IPR027396">
    <property type="entry name" value="DsrEFH-like"/>
</dbReference>
<organism evidence="2 3">
    <name type="scientific">Neptuniibacter caesariensis</name>
    <dbReference type="NCBI Taxonomy" id="207954"/>
    <lineage>
        <taxon>Bacteria</taxon>
        <taxon>Pseudomonadati</taxon>
        <taxon>Pseudomonadota</taxon>
        <taxon>Gammaproteobacteria</taxon>
        <taxon>Oceanospirillales</taxon>
        <taxon>Oceanospirillaceae</taxon>
        <taxon>Neptuniibacter</taxon>
    </lineage>
</organism>
<name>A0A7U8GRZ0_NEPCE</name>
<dbReference type="PANTHER" id="PTHR37691">
    <property type="entry name" value="BLR3518 PROTEIN"/>
    <property type="match status" value="1"/>
</dbReference>
<protein>
    <recommendedName>
        <fullName evidence="4">Sulfur reduction protein DsrE</fullName>
    </recommendedName>
</protein>